<dbReference type="PaxDb" id="882-DVU_2977"/>
<protein>
    <submittedName>
        <fullName evidence="1">Uncharacterized protein</fullName>
    </submittedName>
</protein>
<evidence type="ECO:0000313" key="1">
    <source>
        <dbReference type="EMBL" id="AAS97448.1"/>
    </source>
</evidence>
<evidence type="ECO:0000313" key="2">
    <source>
        <dbReference type="Proteomes" id="UP000002194"/>
    </source>
</evidence>
<dbReference type="Proteomes" id="UP000002194">
    <property type="component" value="Chromosome"/>
</dbReference>
<organism evidence="1 2">
    <name type="scientific">Nitratidesulfovibrio vulgaris (strain ATCC 29579 / DSM 644 / CCUG 34227 / NCIMB 8303 / VKM B-1760 / Hildenborough)</name>
    <name type="common">Desulfovibrio vulgaris</name>
    <dbReference type="NCBI Taxonomy" id="882"/>
    <lineage>
        <taxon>Bacteria</taxon>
        <taxon>Pseudomonadati</taxon>
        <taxon>Thermodesulfobacteriota</taxon>
        <taxon>Desulfovibrionia</taxon>
        <taxon>Desulfovibrionales</taxon>
        <taxon>Desulfovibrionaceae</taxon>
        <taxon>Nitratidesulfovibrio</taxon>
    </lineage>
</organism>
<name>Q726X9_NITV2</name>
<dbReference type="STRING" id="882.DVU_2977"/>
<gene>
    <name evidence="1" type="ordered locus">DVU_2977</name>
</gene>
<keyword evidence="2" id="KW-1185">Reference proteome</keyword>
<dbReference type="HOGENOM" id="CLU_3006867_0_0_7"/>
<dbReference type="EnsemblBacteria" id="AAS97448">
    <property type="protein sequence ID" value="AAS97448"/>
    <property type="gene ID" value="DVU_2977"/>
</dbReference>
<dbReference type="KEGG" id="dvu:DVU_2977"/>
<dbReference type="AlphaFoldDB" id="Q726X9"/>
<accession>Q726X9</accession>
<dbReference type="EMBL" id="AE017285">
    <property type="protein sequence ID" value="AAS97448.1"/>
    <property type="molecule type" value="Genomic_DNA"/>
</dbReference>
<reference evidence="1 2" key="1">
    <citation type="journal article" date="2004" name="Nat. Biotechnol.">
        <title>The genome sequence of the anaerobic, sulfate-reducing bacterium Desulfovibrio vulgaris Hildenborough.</title>
        <authorList>
            <person name="Heidelberg J.F."/>
            <person name="Seshadri R."/>
            <person name="Haveman S.A."/>
            <person name="Hemme C.L."/>
            <person name="Paulsen I.T."/>
            <person name="Kolonay J.F."/>
            <person name="Eisen J.A."/>
            <person name="Ward N."/>
            <person name="Methe B."/>
            <person name="Brinkac L.M."/>
            <person name="Daugherty S.C."/>
            <person name="Deboy R.T."/>
            <person name="Dodson R.J."/>
            <person name="Durkin A.S."/>
            <person name="Madupu R."/>
            <person name="Nelson W.C."/>
            <person name="Sullivan S.A."/>
            <person name="Fouts D."/>
            <person name="Haft D.H."/>
            <person name="Selengut J."/>
            <person name="Peterson J.D."/>
            <person name="Davidsen T.M."/>
            <person name="Zafar N."/>
            <person name="Zhou L."/>
            <person name="Radune D."/>
            <person name="Dimitrov G."/>
            <person name="Hance M."/>
            <person name="Tran K."/>
            <person name="Khouri H."/>
            <person name="Gill J."/>
            <person name="Utterback T.R."/>
            <person name="Feldblyum T.V."/>
            <person name="Wall J.D."/>
            <person name="Voordouw G."/>
            <person name="Fraser C.M."/>
        </authorList>
    </citation>
    <scope>NUCLEOTIDE SEQUENCE [LARGE SCALE GENOMIC DNA]</scope>
    <source>
        <strain evidence="2">ATCC 29579 / DSM 644 / NCIMB 8303 / VKM B-1760 / Hildenborough</strain>
    </source>
</reference>
<proteinExistence type="predicted"/>
<sequence>MVASSSSVLTCMLHAGTTSLPTRVLRLCQLATVASMLTGWLDALHHLVAEGRASAP</sequence>